<organism evidence="6 7">
    <name type="scientific">Subtercola boreus</name>
    <dbReference type="NCBI Taxonomy" id="120213"/>
    <lineage>
        <taxon>Bacteria</taxon>
        <taxon>Bacillati</taxon>
        <taxon>Actinomycetota</taxon>
        <taxon>Actinomycetes</taxon>
        <taxon>Micrococcales</taxon>
        <taxon>Microbacteriaceae</taxon>
        <taxon>Subtercola</taxon>
    </lineage>
</organism>
<dbReference type="CDD" id="cd00540">
    <property type="entry name" value="AAG"/>
    <property type="match status" value="1"/>
</dbReference>
<evidence type="ECO:0000256" key="5">
    <source>
        <dbReference type="HAMAP-Rule" id="MF_00527"/>
    </source>
</evidence>
<dbReference type="NCBIfam" id="NF002003">
    <property type="entry name" value="PRK00802.1-3"/>
    <property type="match status" value="1"/>
</dbReference>
<dbReference type="RefSeq" id="WP_116282565.1">
    <property type="nucleotide sequence ID" value="NZ_NBXA01000014.1"/>
</dbReference>
<proteinExistence type="inferred from homology"/>
<keyword evidence="2 5" id="KW-0227">DNA damage</keyword>
<evidence type="ECO:0000256" key="1">
    <source>
        <dbReference type="ARBA" id="ARBA00009232"/>
    </source>
</evidence>
<dbReference type="GO" id="GO:0003905">
    <property type="term" value="F:alkylbase DNA N-glycosylase activity"/>
    <property type="evidence" value="ECO:0007669"/>
    <property type="project" value="InterPro"/>
</dbReference>
<dbReference type="AlphaFoldDB" id="A0A3E0VYF6"/>
<evidence type="ECO:0000256" key="3">
    <source>
        <dbReference type="ARBA" id="ARBA00022801"/>
    </source>
</evidence>
<evidence type="ECO:0000256" key="4">
    <source>
        <dbReference type="ARBA" id="ARBA00023204"/>
    </source>
</evidence>
<keyword evidence="4 5" id="KW-0234">DNA repair</keyword>
<gene>
    <name evidence="6" type="ORF">B7R21_07260</name>
</gene>
<dbReference type="PANTHER" id="PTHR10429">
    <property type="entry name" value="DNA-3-METHYLADENINE GLYCOSYLASE"/>
    <property type="match status" value="1"/>
</dbReference>
<dbReference type="GO" id="GO:0006284">
    <property type="term" value="P:base-excision repair"/>
    <property type="evidence" value="ECO:0007669"/>
    <property type="project" value="InterPro"/>
</dbReference>
<dbReference type="EMBL" id="NBXA01000014">
    <property type="protein sequence ID" value="RFA14368.1"/>
    <property type="molecule type" value="Genomic_DNA"/>
</dbReference>
<dbReference type="OrthoDB" id="9794313at2"/>
<dbReference type="InterPro" id="IPR011034">
    <property type="entry name" value="Formyl_transferase-like_C_sf"/>
</dbReference>
<dbReference type="PANTHER" id="PTHR10429:SF0">
    <property type="entry name" value="DNA-3-METHYLADENINE GLYCOSYLASE"/>
    <property type="match status" value="1"/>
</dbReference>
<accession>A0A3E0VYF6</accession>
<dbReference type="GO" id="GO:0003677">
    <property type="term" value="F:DNA binding"/>
    <property type="evidence" value="ECO:0007669"/>
    <property type="project" value="InterPro"/>
</dbReference>
<reference evidence="6 7" key="1">
    <citation type="submission" date="2017-04" db="EMBL/GenBank/DDBJ databases">
        <title>Comparative genome analysis of Subtercola boreus.</title>
        <authorList>
            <person name="Cho Y.-J."/>
            <person name="Cho A."/>
            <person name="Kim O.-S."/>
            <person name="Lee J.-I."/>
        </authorList>
    </citation>
    <scope>NUCLEOTIDE SEQUENCE [LARGE SCALE GENOMIC DNA]</scope>
    <source>
        <strain evidence="6 7">P27444</strain>
    </source>
</reference>
<dbReference type="InterPro" id="IPR003180">
    <property type="entry name" value="MPG"/>
</dbReference>
<dbReference type="SUPFAM" id="SSF50486">
    <property type="entry name" value="FMT C-terminal domain-like"/>
    <property type="match status" value="1"/>
</dbReference>
<dbReference type="HAMAP" id="MF_00527">
    <property type="entry name" value="3MGH"/>
    <property type="match status" value="1"/>
</dbReference>
<evidence type="ECO:0000256" key="2">
    <source>
        <dbReference type="ARBA" id="ARBA00022763"/>
    </source>
</evidence>
<dbReference type="Gene3D" id="3.10.300.10">
    <property type="entry name" value="Methylpurine-DNA glycosylase (MPG)"/>
    <property type="match status" value="1"/>
</dbReference>
<dbReference type="Pfam" id="PF02245">
    <property type="entry name" value="Pur_DNA_glyco"/>
    <property type="match status" value="1"/>
</dbReference>
<name>A0A3E0VYF6_9MICO</name>
<comment type="caution">
    <text evidence="6">The sequence shown here is derived from an EMBL/GenBank/DDBJ whole genome shotgun (WGS) entry which is preliminary data.</text>
</comment>
<evidence type="ECO:0000313" key="6">
    <source>
        <dbReference type="EMBL" id="RFA14368.1"/>
    </source>
</evidence>
<protein>
    <recommendedName>
        <fullName evidence="5">Putative 3-methyladenine DNA glycosylase</fullName>
        <ecNumber evidence="5">3.2.2.-</ecNumber>
    </recommendedName>
</protein>
<keyword evidence="3 5" id="KW-0378">Hydrolase</keyword>
<evidence type="ECO:0000313" key="7">
    <source>
        <dbReference type="Proteomes" id="UP000256709"/>
    </source>
</evidence>
<sequence>MPGHTAKLPGEPLRGPDRTWFSRPAVEIAPQLLGGILSRTSPEGRVSVRITEVEAYLGVGEDPGSHSFRGRTASNAAMFGEPLHLYTYFTYGMHTCANIVCSPEGSASGVLIRAGEIVEGAELAGHRRGSSVKQRDLARGPARLVVALGIPLADGGADLTASPYELRMPVHPVAVETGPRTGLGGPGGTPEYPWRFWIPGDSTVSPYKRHPRLPAIDLP</sequence>
<dbReference type="NCBIfam" id="TIGR00567">
    <property type="entry name" value="3mg"/>
    <property type="match status" value="1"/>
</dbReference>
<dbReference type="Proteomes" id="UP000256709">
    <property type="component" value="Unassembled WGS sequence"/>
</dbReference>
<comment type="similarity">
    <text evidence="1 5">Belongs to the DNA glycosylase MPG family.</text>
</comment>
<dbReference type="EC" id="3.2.2.-" evidence="5"/>
<dbReference type="InterPro" id="IPR036995">
    <property type="entry name" value="MPG_sf"/>
</dbReference>